<name>A0ABQ1TEL4_9BACT</name>
<accession>A0ABQ1TEL4</accession>
<evidence type="ECO:0000313" key="2">
    <source>
        <dbReference type="Proteomes" id="UP000632273"/>
    </source>
</evidence>
<dbReference type="EMBL" id="BMHT01000001">
    <property type="protein sequence ID" value="GGE93583.1"/>
    <property type="molecule type" value="Genomic_DNA"/>
</dbReference>
<reference evidence="2" key="1">
    <citation type="journal article" date="2019" name="Int. J. Syst. Evol. Microbiol.">
        <title>The Global Catalogue of Microorganisms (GCM) 10K type strain sequencing project: providing services to taxonomists for standard genome sequencing and annotation.</title>
        <authorList>
            <consortium name="The Broad Institute Genomics Platform"/>
            <consortium name="The Broad Institute Genome Sequencing Center for Infectious Disease"/>
            <person name="Wu L."/>
            <person name="Ma J."/>
        </authorList>
    </citation>
    <scope>NUCLEOTIDE SEQUENCE [LARGE SCALE GENOMIC DNA]</scope>
    <source>
        <strain evidence="2">CGMCC 1.15197</strain>
    </source>
</reference>
<protein>
    <submittedName>
        <fullName evidence="1">Uncharacterized protein</fullName>
    </submittedName>
</protein>
<sequence length="69" mass="7781">MIINEFENAYLERPAELAEASLPLRQSGAVSSFNSPGFKPWATERNKLYNQQRGNEAGEMLRPAQQDVL</sequence>
<keyword evidence="2" id="KW-1185">Reference proteome</keyword>
<evidence type="ECO:0000313" key="1">
    <source>
        <dbReference type="EMBL" id="GGE93583.1"/>
    </source>
</evidence>
<organism evidence="1 2">
    <name type="scientific">Hymenobacter cavernae</name>
    <dbReference type="NCBI Taxonomy" id="2044852"/>
    <lineage>
        <taxon>Bacteria</taxon>
        <taxon>Pseudomonadati</taxon>
        <taxon>Bacteroidota</taxon>
        <taxon>Cytophagia</taxon>
        <taxon>Cytophagales</taxon>
        <taxon>Hymenobacteraceae</taxon>
        <taxon>Hymenobacter</taxon>
    </lineage>
</organism>
<comment type="caution">
    <text evidence="1">The sequence shown here is derived from an EMBL/GenBank/DDBJ whole genome shotgun (WGS) entry which is preliminary data.</text>
</comment>
<dbReference type="Proteomes" id="UP000632273">
    <property type="component" value="Unassembled WGS sequence"/>
</dbReference>
<proteinExistence type="predicted"/>
<gene>
    <name evidence="1" type="ORF">GCM10011383_00340</name>
</gene>